<name>A0A4Q9GS98_9MICO</name>
<sequence>MRALDIIRTAVANSFRSRLRTSLTVIAIFIGAFTLTITNGLGTGINNYIETQLSSVGASDVMTVTKPVEAALESEGPAEYDPDAAAQVDANGPPGTTVTALDADDLETLRGLDGVLSVEPSVSVRPDFVEWSAGDSARYEIPVSELTAGMAIELVAGEPFAGDDLQLVLPTDYIAPLGFDSNDDAIGETVMLGITHSTGEQHEVEAMVSGVQEPTLFGSTASMNDSLTAELYALQSTGLPESSTETWASATLRMDDPGDTAALKQDLVDDGFVGTTVADQLGAFTTVVDGIILVLNAFALIALLAAGFGIINTLLMSVQERTREIGLMKAMGMSGGRIFALFSFEAVFIGFLGSAIGAGIAMGVGSAISGVLANGLLANLPGLQILAFDPVSIVGTLLLVMGIAFVAAVLPASRAARQSPIDSLRYE</sequence>
<dbReference type="Pfam" id="PF02687">
    <property type="entry name" value="FtsX"/>
    <property type="match status" value="1"/>
</dbReference>
<dbReference type="PANTHER" id="PTHR30572:SF4">
    <property type="entry name" value="ABC TRANSPORTER PERMEASE YTRF"/>
    <property type="match status" value="1"/>
</dbReference>
<evidence type="ECO:0000256" key="7">
    <source>
        <dbReference type="SAM" id="Phobius"/>
    </source>
</evidence>
<evidence type="ECO:0000256" key="3">
    <source>
        <dbReference type="ARBA" id="ARBA00022692"/>
    </source>
</evidence>
<evidence type="ECO:0000256" key="6">
    <source>
        <dbReference type="ARBA" id="ARBA00038076"/>
    </source>
</evidence>
<dbReference type="InterPro" id="IPR025857">
    <property type="entry name" value="MacB_PCD"/>
</dbReference>
<feature type="transmembrane region" description="Helical" evidence="7">
    <location>
        <begin position="338"/>
        <end position="371"/>
    </location>
</feature>
<accession>A0A4Q9GS98</accession>
<evidence type="ECO:0000256" key="2">
    <source>
        <dbReference type="ARBA" id="ARBA00022475"/>
    </source>
</evidence>
<comment type="subcellular location">
    <subcellularLocation>
        <location evidence="1">Cell membrane</location>
        <topology evidence="1">Multi-pass membrane protein</topology>
    </subcellularLocation>
</comment>
<organism evidence="10 11">
    <name type="scientific">Glaciihabitans arcticus</name>
    <dbReference type="NCBI Taxonomy" id="2668039"/>
    <lineage>
        <taxon>Bacteria</taxon>
        <taxon>Bacillati</taxon>
        <taxon>Actinomycetota</taxon>
        <taxon>Actinomycetes</taxon>
        <taxon>Micrococcales</taxon>
        <taxon>Microbacteriaceae</taxon>
        <taxon>Glaciihabitans</taxon>
    </lineage>
</organism>
<keyword evidence="4 7" id="KW-1133">Transmembrane helix</keyword>
<comment type="similarity">
    <text evidence="6">Belongs to the ABC-4 integral membrane protein family.</text>
</comment>
<keyword evidence="11" id="KW-1185">Reference proteome</keyword>
<feature type="domain" description="ABC3 transporter permease C-terminal" evidence="8">
    <location>
        <begin position="297"/>
        <end position="420"/>
    </location>
</feature>
<dbReference type="Pfam" id="PF12704">
    <property type="entry name" value="MacB_PCD"/>
    <property type="match status" value="1"/>
</dbReference>
<gene>
    <name evidence="10" type="ORF">EYE40_06085</name>
</gene>
<feature type="transmembrane region" description="Helical" evidence="7">
    <location>
        <begin position="291"/>
        <end position="317"/>
    </location>
</feature>
<dbReference type="RefSeq" id="WP_130981114.1">
    <property type="nucleotide sequence ID" value="NZ_SISG01000001.1"/>
</dbReference>
<dbReference type="Proteomes" id="UP000294194">
    <property type="component" value="Unassembled WGS sequence"/>
</dbReference>
<dbReference type="GO" id="GO:0005886">
    <property type="term" value="C:plasma membrane"/>
    <property type="evidence" value="ECO:0007669"/>
    <property type="project" value="UniProtKB-SubCell"/>
</dbReference>
<keyword evidence="5 7" id="KW-0472">Membrane</keyword>
<proteinExistence type="inferred from homology"/>
<dbReference type="EMBL" id="SISG01000001">
    <property type="protein sequence ID" value="TBN57004.1"/>
    <property type="molecule type" value="Genomic_DNA"/>
</dbReference>
<dbReference type="InterPro" id="IPR050250">
    <property type="entry name" value="Macrolide_Exporter_MacB"/>
</dbReference>
<evidence type="ECO:0000256" key="5">
    <source>
        <dbReference type="ARBA" id="ARBA00023136"/>
    </source>
</evidence>
<comment type="caution">
    <text evidence="10">The sequence shown here is derived from an EMBL/GenBank/DDBJ whole genome shotgun (WGS) entry which is preliminary data.</text>
</comment>
<feature type="domain" description="MacB-like periplasmic core" evidence="9">
    <location>
        <begin position="21"/>
        <end position="267"/>
    </location>
</feature>
<evidence type="ECO:0000313" key="11">
    <source>
        <dbReference type="Proteomes" id="UP000294194"/>
    </source>
</evidence>
<dbReference type="PANTHER" id="PTHR30572">
    <property type="entry name" value="MEMBRANE COMPONENT OF TRANSPORTER-RELATED"/>
    <property type="match status" value="1"/>
</dbReference>
<feature type="transmembrane region" description="Helical" evidence="7">
    <location>
        <begin position="21"/>
        <end position="42"/>
    </location>
</feature>
<reference evidence="11" key="1">
    <citation type="submission" date="2019-02" db="EMBL/GenBank/DDBJ databases">
        <title>Glaciihabitans arcticus sp. nov., a psychrotolerant bacterium isolated from polar soil.</title>
        <authorList>
            <person name="Dahal R.H."/>
        </authorList>
    </citation>
    <scope>NUCLEOTIDE SEQUENCE [LARGE SCALE GENOMIC DNA]</scope>
    <source>
        <strain evidence="11">RP-3-7</strain>
    </source>
</reference>
<dbReference type="AlphaFoldDB" id="A0A4Q9GS98"/>
<evidence type="ECO:0000256" key="1">
    <source>
        <dbReference type="ARBA" id="ARBA00004651"/>
    </source>
</evidence>
<feature type="transmembrane region" description="Helical" evidence="7">
    <location>
        <begin position="391"/>
        <end position="410"/>
    </location>
</feature>
<keyword evidence="2" id="KW-1003">Cell membrane</keyword>
<evidence type="ECO:0000313" key="10">
    <source>
        <dbReference type="EMBL" id="TBN57004.1"/>
    </source>
</evidence>
<evidence type="ECO:0000259" key="8">
    <source>
        <dbReference type="Pfam" id="PF02687"/>
    </source>
</evidence>
<dbReference type="InterPro" id="IPR003838">
    <property type="entry name" value="ABC3_permease_C"/>
</dbReference>
<keyword evidence="3 7" id="KW-0812">Transmembrane</keyword>
<dbReference type="GO" id="GO:0022857">
    <property type="term" value="F:transmembrane transporter activity"/>
    <property type="evidence" value="ECO:0007669"/>
    <property type="project" value="TreeGrafter"/>
</dbReference>
<protein>
    <submittedName>
        <fullName evidence="10">FtsX-like permease family protein</fullName>
    </submittedName>
</protein>
<evidence type="ECO:0000259" key="9">
    <source>
        <dbReference type="Pfam" id="PF12704"/>
    </source>
</evidence>
<evidence type="ECO:0000256" key="4">
    <source>
        <dbReference type="ARBA" id="ARBA00022989"/>
    </source>
</evidence>